<dbReference type="EMBL" id="JACDUM010000004">
    <property type="protein sequence ID" value="MBA2860965.1"/>
    <property type="molecule type" value="Genomic_DNA"/>
</dbReference>
<evidence type="ECO:0000313" key="3">
    <source>
        <dbReference type="Proteomes" id="UP000568063"/>
    </source>
</evidence>
<proteinExistence type="predicted"/>
<dbReference type="RefSeq" id="WP_181522081.1">
    <property type="nucleotide sequence ID" value="NZ_JACDUM010000004.1"/>
</dbReference>
<organism evidence="2 3">
    <name type="scientific">Methanococcus maripaludis</name>
    <name type="common">Methanococcus deltae</name>
    <dbReference type="NCBI Taxonomy" id="39152"/>
    <lineage>
        <taxon>Archaea</taxon>
        <taxon>Methanobacteriati</taxon>
        <taxon>Methanobacteriota</taxon>
        <taxon>Methanomada group</taxon>
        <taxon>Methanococci</taxon>
        <taxon>Methanococcales</taxon>
        <taxon>Methanococcaceae</taxon>
        <taxon>Methanococcus</taxon>
    </lineage>
</organism>
<sequence length="306" mass="35032">MNNADSSQHLISTVLLVLGVLSLNFFSSTLPNHPDLCLGCGLLFIITSIYVFIVNIELIENFRKNSTLKLSETSEKSIEYVITRVSIYKDITKWVLFVLVNTLAICLSFWLFMFFIGSQGILEQIKSSLDGFWNILIWYVIPGAVLLFIMFYSKRGMLGGNMNLEMEILPKNVLDIYPDDDDQEPLDLIIFNPNKKIVEITGLEIEFPENVDVLLFGRSVGNNLTLERYLEMVNRGKTPNSEGYREKLCINPEKRINIEMYPNNVTKDFSKCRTREYGNVSISLKTKDATITKILRVVVVNPKHHD</sequence>
<feature type="transmembrane region" description="Helical" evidence="1">
    <location>
        <begin position="12"/>
        <end position="30"/>
    </location>
</feature>
<keyword evidence="1" id="KW-0472">Membrane</keyword>
<comment type="caution">
    <text evidence="2">The sequence shown here is derived from an EMBL/GenBank/DDBJ whole genome shotgun (WGS) entry which is preliminary data.</text>
</comment>
<evidence type="ECO:0000256" key="1">
    <source>
        <dbReference type="SAM" id="Phobius"/>
    </source>
</evidence>
<keyword evidence="1" id="KW-0812">Transmembrane</keyword>
<feature type="transmembrane region" description="Helical" evidence="1">
    <location>
        <begin position="136"/>
        <end position="153"/>
    </location>
</feature>
<dbReference type="Proteomes" id="UP000568063">
    <property type="component" value="Unassembled WGS sequence"/>
</dbReference>
<reference evidence="2 3" key="1">
    <citation type="submission" date="2020-07" db="EMBL/GenBank/DDBJ databases">
        <title>Genomic Encyclopedia of Type Strains, Phase IV (KMG-V): Genome sequencing to study the core and pangenomes of soil and plant-associated prokaryotes.</title>
        <authorList>
            <person name="Whitman W."/>
        </authorList>
    </citation>
    <scope>NUCLEOTIDE SEQUENCE [LARGE SCALE GENOMIC DNA]</scope>
    <source>
        <strain evidence="2 3">C9</strain>
    </source>
</reference>
<keyword evidence="1" id="KW-1133">Transmembrane helix</keyword>
<name>A0A7J9PCI8_METMI</name>
<feature type="transmembrane region" description="Helical" evidence="1">
    <location>
        <begin position="94"/>
        <end position="116"/>
    </location>
</feature>
<evidence type="ECO:0000313" key="2">
    <source>
        <dbReference type="EMBL" id="MBA2860965.1"/>
    </source>
</evidence>
<protein>
    <submittedName>
        <fullName evidence="2">Uncharacterized protein</fullName>
    </submittedName>
</protein>
<accession>A0A7J9PCI8</accession>
<gene>
    <name evidence="2" type="ORF">HNP91_001797</name>
</gene>
<dbReference type="AlphaFoldDB" id="A0A7J9PCI8"/>
<feature type="transmembrane region" description="Helical" evidence="1">
    <location>
        <begin position="36"/>
        <end position="59"/>
    </location>
</feature>